<dbReference type="Gene3D" id="3.90.1310.10">
    <property type="entry name" value="Penicillin-binding protein 2a (Domain 2)"/>
    <property type="match status" value="1"/>
</dbReference>
<dbReference type="SUPFAM" id="SSF56519">
    <property type="entry name" value="Penicillin binding protein dimerisation domain"/>
    <property type="match status" value="1"/>
</dbReference>
<dbReference type="GO" id="GO:0046677">
    <property type="term" value="P:response to antibiotic"/>
    <property type="evidence" value="ECO:0007669"/>
    <property type="project" value="InterPro"/>
</dbReference>
<dbReference type="GO" id="GO:0005886">
    <property type="term" value="C:plasma membrane"/>
    <property type="evidence" value="ECO:0007669"/>
    <property type="project" value="TreeGrafter"/>
</dbReference>
<feature type="domain" description="Penicillin-binding protein transpeptidase" evidence="4">
    <location>
        <begin position="369"/>
        <end position="673"/>
    </location>
</feature>
<dbReference type="InterPro" id="IPR032710">
    <property type="entry name" value="NTF2-like_dom_sf"/>
</dbReference>
<dbReference type="SUPFAM" id="SSF54427">
    <property type="entry name" value="NTF2-like"/>
    <property type="match status" value="1"/>
</dbReference>
<dbReference type="Gene3D" id="3.40.710.10">
    <property type="entry name" value="DD-peptidase/beta-lactamase superfamily"/>
    <property type="match status" value="1"/>
</dbReference>
<proteinExistence type="inferred from homology"/>
<dbReference type="Gene3D" id="3.10.450.100">
    <property type="entry name" value="NTF2-like, domain 1"/>
    <property type="match status" value="1"/>
</dbReference>
<comment type="subcellular location">
    <subcellularLocation>
        <location evidence="1">Membrane</location>
    </subcellularLocation>
</comment>
<evidence type="ECO:0008006" key="9">
    <source>
        <dbReference type="Google" id="ProtNLM"/>
    </source>
</evidence>
<dbReference type="EMBL" id="MCIA01000016">
    <property type="protein sequence ID" value="RKD31768.1"/>
    <property type="molecule type" value="Genomic_DNA"/>
</dbReference>
<keyword evidence="8" id="KW-1185">Reference proteome</keyword>
<comment type="similarity">
    <text evidence="2">Belongs to the transpeptidase family.</text>
</comment>
<dbReference type="Pfam" id="PF05223">
    <property type="entry name" value="MecA_N"/>
    <property type="match status" value="1"/>
</dbReference>
<feature type="domain" description="NTF2-like N-terminal transpeptidase" evidence="6">
    <location>
        <begin position="30"/>
        <end position="142"/>
    </location>
</feature>
<evidence type="ECO:0000256" key="2">
    <source>
        <dbReference type="ARBA" id="ARBA00007171"/>
    </source>
</evidence>
<reference evidence="7 8" key="1">
    <citation type="submission" date="2016-08" db="EMBL/GenBank/DDBJ databases">
        <title>A new outlook on sporulation: Clostridium algidixylanolyticum.</title>
        <authorList>
            <person name="Poppleton D.I."/>
            <person name="Gribaldo S."/>
        </authorList>
    </citation>
    <scope>NUCLEOTIDE SEQUENCE [LARGE SCALE GENOMIC DNA]</scope>
    <source>
        <strain evidence="7 8">SPL73</strain>
    </source>
</reference>
<dbReference type="Proteomes" id="UP000284277">
    <property type="component" value="Unassembled WGS sequence"/>
</dbReference>
<feature type="domain" description="Penicillin-binding protein dimerisation" evidence="5">
    <location>
        <begin position="152"/>
        <end position="332"/>
    </location>
</feature>
<protein>
    <recommendedName>
        <fullName evidence="9">Penicillin-binding protein</fullName>
    </recommendedName>
</protein>
<evidence type="ECO:0000313" key="8">
    <source>
        <dbReference type="Proteomes" id="UP000284277"/>
    </source>
</evidence>
<dbReference type="AlphaFoldDB" id="A0A419T2Y6"/>
<gene>
    <name evidence="7" type="ORF">BET01_19465</name>
</gene>
<dbReference type="InterPro" id="IPR007887">
    <property type="entry name" value="MecA_N"/>
</dbReference>
<accession>A0A419T2Y6</accession>
<dbReference type="PANTHER" id="PTHR30627">
    <property type="entry name" value="PEPTIDOGLYCAN D,D-TRANSPEPTIDASE"/>
    <property type="match status" value="1"/>
</dbReference>
<sequence>MVTLLILLAALAGAFLFFQIQKKLTSKKKPDVLFSEYVDRIKQNDYQTMYTMLSDQSRLNISEEDFTARNKNIYEGLEVSDITVEITTVEYQDKKATLSYRMDLKTMAGDITFKNKAEYEKDKKNGYQLSWSDSLIFPELLNSDKVRISVDKAVRGNIFDRNGILLAGKGTASAIGLVPGKMSEDATSDLETLSSLLGVSADGIKKKLAAKWVKDDSFVPLKTLKKVDENNLNAPQPREDNVKNKEFQDKLLDIPGVLISDTPVRYYPLMESGAHLVGYVQNVTAEDIKEHPEEDYLTDSVIGRSGMEALYEKELKGTNGRTASIVDANGVEKKILAAKSRMDGVNITLTIDSNLQSSIYNAFLEDKSSTVAMNPVTGEILALVSTPSFDDNDFILGMSNETWDALNTDERKPMFNRFRQKFAPGSSLKPITAAIGLTTGAIDANKDYGSSGLKWRKDESWGNYYVTTLHDSSPLNLENALIYSNNIYFAKAALKIGSKDFMAGLDKLGFNQQLPFEITLAKSQYSNEGKIESEVQLADSGYGQGQVLMNPVHLASLYTMFTNEGNVLKPYLLYKEQPSPEIWISNASSPETAEIVKSGLMKVISSDHGTGHAINRADVTLAGKTGTAEIKASKSDTTGTELGWFVVTTTDKSMKTPILLVSMVEDVKNRGASGYVVRKDKDILDTYFLPE</sequence>
<evidence type="ECO:0000256" key="3">
    <source>
        <dbReference type="ARBA" id="ARBA00023136"/>
    </source>
</evidence>
<evidence type="ECO:0000256" key="1">
    <source>
        <dbReference type="ARBA" id="ARBA00004370"/>
    </source>
</evidence>
<comment type="caution">
    <text evidence="7">The sequence shown here is derived from an EMBL/GenBank/DDBJ whole genome shotgun (WGS) entry which is preliminary data.</text>
</comment>
<dbReference type="GO" id="GO:0071555">
    <property type="term" value="P:cell wall organization"/>
    <property type="evidence" value="ECO:0007669"/>
    <property type="project" value="TreeGrafter"/>
</dbReference>
<dbReference type="InterPro" id="IPR001460">
    <property type="entry name" value="PCN-bd_Tpept"/>
</dbReference>
<evidence type="ECO:0000313" key="7">
    <source>
        <dbReference type="EMBL" id="RKD31768.1"/>
    </source>
</evidence>
<dbReference type="InterPro" id="IPR036138">
    <property type="entry name" value="PBP_dimer_sf"/>
</dbReference>
<evidence type="ECO:0000259" key="5">
    <source>
        <dbReference type="Pfam" id="PF03717"/>
    </source>
</evidence>
<name>A0A419T2Y6_9FIRM</name>
<dbReference type="GO" id="GO:0071972">
    <property type="term" value="F:peptidoglycan L,D-transpeptidase activity"/>
    <property type="evidence" value="ECO:0007669"/>
    <property type="project" value="TreeGrafter"/>
</dbReference>
<dbReference type="Pfam" id="PF03717">
    <property type="entry name" value="PBP_dimer"/>
    <property type="match status" value="1"/>
</dbReference>
<dbReference type="InterPro" id="IPR005311">
    <property type="entry name" value="PBP_dimer"/>
</dbReference>
<dbReference type="InterPro" id="IPR050515">
    <property type="entry name" value="Beta-lactam/transpept"/>
</dbReference>
<dbReference type="InterPro" id="IPR012338">
    <property type="entry name" value="Beta-lactam/transpept-like"/>
</dbReference>
<evidence type="ECO:0000259" key="6">
    <source>
        <dbReference type="Pfam" id="PF05223"/>
    </source>
</evidence>
<keyword evidence="3" id="KW-0472">Membrane</keyword>
<dbReference type="Pfam" id="PF00905">
    <property type="entry name" value="Transpeptidase"/>
    <property type="match status" value="1"/>
</dbReference>
<dbReference type="GO" id="GO:0008658">
    <property type="term" value="F:penicillin binding"/>
    <property type="evidence" value="ECO:0007669"/>
    <property type="project" value="InterPro"/>
</dbReference>
<dbReference type="PANTHER" id="PTHR30627:SF25">
    <property type="entry name" value="PENICILLIN-BINDING PROTEIN 3"/>
    <property type="match status" value="1"/>
</dbReference>
<dbReference type="SUPFAM" id="SSF56601">
    <property type="entry name" value="beta-lactamase/transpeptidase-like"/>
    <property type="match status" value="1"/>
</dbReference>
<evidence type="ECO:0000259" key="4">
    <source>
        <dbReference type="Pfam" id="PF00905"/>
    </source>
</evidence>
<organism evidence="7 8">
    <name type="scientific">Lacrimispora algidixylanolytica</name>
    <dbReference type="NCBI Taxonomy" id="94868"/>
    <lineage>
        <taxon>Bacteria</taxon>
        <taxon>Bacillati</taxon>
        <taxon>Bacillota</taxon>
        <taxon>Clostridia</taxon>
        <taxon>Lachnospirales</taxon>
        <taxon>Lachnospiraceae</taxon>
        <taxon>Lacrimispora</taxon>
    </lineage>
</organism>
<dbReference type="Gene3D" id="3.30.1390.30">
    <property type="entry name" value="Penicillin-binding protein 2a, domain 3"/>
    <property type="match status" value="1"/>
</dbReference>